<comment type="caution">
    <text evidence="4">The sequence shown here is derived from an EMBL/GenBank/DDBJ whole genome shotgun (WGS) entry which is preliminary data.</text>
</comment>
<dbReference type="Gene3D" id="3.40.50.720">
    <property type="entry name" value="NAD(P)-binding Rossmann-like Domain"/>
    <property type="match status" value="1"/>
</dbReference>
<accession>A0A438N9B7</accession>
<dbReference type="PANTHER" id="PTHR45348:SF2">
    <property type="entry name" value="ZINC-TYPE ALCOHOL DEHYDROGENASE-LIKE PROTEIN C2E1P3.01"/>
    <property type="match status" value="1"/>
</dbReference>
<evidence type="ECO:0000313" key="4">
    <source>
        <dbReference type="EMBL" id="RVX72379.1"/>
    </source>
</evidence>
<evidence type="ECO:0000256" key="1">
    <source>
        <dbReference type="ARBA" id="ARBA00008072"/>
    </source>
</evidence>
<dbReference type="SUPFAM" id="SSF50129">
    <property type="entry name" value="GroES-like"/>
    <property type="match status" value="1"/>
</dbReference>
<dbReference type="AlphaFoldDB" id="A0A438N9B7"/>
<dbReference type="InterPro" id="IPR020843">
    <property type="entry name" value="ER"/>
</dbReference>
<reference evidence="4 5" key="1">
    <citation type="submission" date="2017-03" db="EMBL/GenBank/DDBJ databases">
        <title>Genomes of endolithic fungi from Antarctica.</title>
        <authorList>
            <person name="Coleine C."/>
            <person name="Masonjones S."/>
            <person name="Stajich J.E."/>
        </authorList>
    </citation>
    <scope>NUCLEOTIDE SEQUENCE [LARGE SCALE GENOMIC DNA]</scope>
    <source>
        <strain evidence="4 5">CCFEE 6314</strain>
    </source>
</reference>
<proteinExistence type="inferred from homology"/>
<dbReference type="InterPro" id="IPR013154">
    <property type="entry name" value="ADH-like_N"/>
</dbReference>
<dbReference type="InterPro" id="IPR047122">
    <property type="entry name" value="Trans-enoyl_RdTase-like"/>
</dbReference>
<evidence type="ECO:0000313" key="5">
    <source>
        <dbReference type="Proteomes" id="UP000288859"/>
    </source>
</evidence>
<dbReference type="EMBL" id="NAJM01000012">
    <property type="protein sequence ID" value="RVX72379.1"/>
    <property type="molecule type" value="Genomic_DNA"/>
</dbReference>
<dbReference type="VEuPathDB" id="FungiDB:PV10_07471"/>
<dbReference type="SUPFAM" id="SSF51735">
    <property type="entry name" value="NAD(P)-binding Rossmann-fold domains"/>
    <property type="match status" value="1"/>
</dbReference>
<dbReference type="PANTHER" id="PTHR45348">
    <property type="entry name" value="HYPOTHETICAL OXIDOREDUCTASE (EUROFUNG)"/>
    <property type="match status" value="1"/>
</dbReference>
<dbReference type="Proteomes" id="UP000288859">
    <property type="component" value="Unassembled WGS sequence"/>
</dbReference>
<dbReference type="GO" id="GO:0016651">
    <property type="term" value="F:oxidoreductase activity, acting on NAD(P)H"/>
    <property type="evidence" value="ECO:0007669"/>
    <property type="project" value="InterPro"/>
</dbReference>
<comment type="similarity">
    <text evidence="1">Belongs to the zinc-containing alcohol dehydrogenase family.</text>
</comment>
<dbReference type="InterPro" id="IPR036291">
    <property type="entry name" value="NAD(P)-bd_dom_sf"/>
</dbReference>
<organism evidence="4 5">
    <name type="scientific">Exophiala mesophila</name>
    <name type="common">Black yeast-like fungus</name>
    <dbReference type="NCBI Taxonomy" id="212818"/>
    <lineage>
        <taxon>Eukaryota</taxon>
        <taxon>Fungi</taxon>
        <taxon>Dikarya</taxon>
        <taxon>Ascomycota</taxon>
        <taxon>Pezizomycotina</taxon>
        <taxon>Eurotiomycetes</taxon>
        <taxon>Chaetothyriomycetidae</taxon>
        <taxon>Chaetothyriales</taxon>
        <taxon>Herpotrichiellaceae</taxon>
        <taxon>Exophiala</taxon>
    </lineage>
</organism>
<evidence type="ECO:0000259" key="3">
    <source>
        <dbReference type="SMART" id="SM00829"/>
    </source>
</evidence>
<gene>
    <name evidence="4" type="ORF">B0A52_03567</name>
</gene>
<dbReference type="Pfam" id="PF08240">
    <property type="entry name" value="ADH_N"/>
    <property type="match status" value="1"/>
</dbReference>
<feature type="domain" description="Enoyl reductase (ER)" evidence="3">
    <location>
        <begin position="15"/>
        <end position="344"/>
    </location>
</feature>
<evidence type="ECO:0000256" key="2">
    <source>
        <dbReference type="ARBA" id="ARBA00023002"/>
    </source>
</evidence>
<protein>
    <recommendedName>
        <fullName evidence="3">Enoyl reductase (ER) domain-containing protein</fullName>
    </recommendedName>
</protein>
<dbReference type="Gene3D" id="3.90.180.10">
    <property type="entry name" value="Medium-chain alcohol dehydrogenases, catalytic domain"/>
    <property type="match status" value="1"/>
</dbReference>
<keyword evidence="2" id="KW-0560">Oxidoreductase</keyword>
<dbReference type="InterPro" id="IPR011032">
    <property type="entry name" value="GroES-like_sf"/>
</dbReference>
<name>A0A438N9B7_EXOME</name>
<dbReference type="OrthoDB" id="9992527at2759"/>
<dbReference type="CDD" id="cd08249">
    <property type="entry name" value="enoyl_reductase_like"/>
    <property type="match status" value="1"/>
</dbReference>
<sequence>MVPKVQKAIVITEIGKPVTLVTDRPVPQPGPNQIQVQVTVTAANPHDQKLRDFGLLVGDHLPALFTNDVVGKVVALGSEVTKFAVGDRVVSLAVLDTTNYSQVGSQEYVVFDQDISMKIPDQITDDDAATLPVNLIAVFLGFFDEPTFNLPAPWTKEAAEFDYKNTTVLIIGGGSNCGRFAVQLAALAGFGRIVVVGGNEAQLKGWGATDVLDRQGTPDEVLKRIHGVVGDELLYAIDCVSDLDGQALGVNALSSSKKGKFTRLVPHGPVNEALIKPKKAGCEITAVFGAMRAQTKLVQEFWSRLPQYLLDGKIVPLAYTVVQGFTPDKVNAVLDAYRDGKKVVQTHFHVV</sequence>
<dbReference type="SMART" id="SM00829">
    <property type="entry name" value="PKS_ER"/>
    <property type="match status" value="1"/>
</dbReference>